<organism evidence="1">
    <name type="scientific">mine drainage metagenome</name>
    <dbReference type="NCBI Taxonomy" id="410659"/>
    <lineage>
        <taxon>unclassified sequences</taxon>
        <taxon>metagenomes</taxon>
        <taxon>ecological metagenomes</taxon>
    </lineage>
</organism>
<accession>T1AIY4</accession>
<dbReference type="AlphaFoldDB" id="T1AIY4"/>
<reference evidence="1" key="1">
    <citation type="submission" date="2013-08" db="EMBL/GenBank/DDBJ databases">
        <authorList>
            <person name="Mendez C."/>
            <person name="Richter M."/>
            <person name="Ferrer M."/>
            <person name="Sanchez J."/>
        </authorList>
    </citation>
    <scope>NUCLEOTIDE SEQUENCE</scope>
</reference>
<comment type="caution">
    <text evidence="1">The sequence shown here is derived from an EMBL/GenBank/DDBJ whole genome shotgun (WGS) entry which is preliminary data.</text>
</comment>
<proteinExistence type="predicted"/>
<dbReference type="EMBL" id="AUZX01007208">
    <property type="protein sequence ID" value="EQD60466.1"/>
    <property type="molecule type" value="Genomic_DNA"/>
</dbReference>
<sequence>MKAMAAEYLFFVDLDSSLCVTERKARIRQRFPDLLEREICVVVKEIEGWYLAGMDATFARRLLKLDPARCVAITKEEFYAPLRSSRSRLSRSDLALEALEHYSLADAVQRCASLAYIVDQHFTR</sequence>
<reference evidence="1" key="2">
    <citation type="journal article" date="2014" name="ISME J.">
        <title>Microbial stratification in low pH oxic and suboxic macroscopic growths along an acid mine drainage.</title>
        <authorList>
            <person name="Mendez-Garcia C."/>
            <person name="Mesa V."/>
            <person name="Sprenger R.R."/>
            <person name="Richter M."/>
            <person name="Diez M.S."/>
            <person name="Solano J."/>
            <person name="Bargiela R."/>
            <person name="Golyshina O.V."/>
            <person name="Manteca A."/>
            <person name="Ramos J.L."/>
            <person name="Gallego J.R."/>
            <person name="Llorente I."/>
            <person name="Martins Dos Santos V.A."/>
            <person name="Jensen O.N."/>
            <person name="Pelaez A.I."/>
            <person name="Sanchez J."/>
            <person name="Ferrer M."/>
        </authorList>
    </citation>
    <scope>NUCLEOTIDE SEQUENCE</scope>
</reference>
<evidence type="ECO:0000313" key="1">
    <source>
        <dbReference type="EMBL" id="EQD60466.1"/>
    </source>
</evidence>
<protein>
    <submittedName>
        <fullName evidence="1">Uncharacterized protein</fullName>
    </submittedName>
</protein>
<name>T1AIY4_9ZZZZ</name>
<gene>
    <name evidence="1" type="ORF">B1A_10122</name>
</gene>